<dbReference type="InterPro" id="IPR000259">
    <property type="entry name" value="Adhesion_dom_fimbrial"/>
</dbReference>
<dbReference type="RefSeq" id="WP_002215319.1">
    <property type="nucleotide sequence ID" value="NC_008150.1"/>
</dbReference>
<accession>A0A0E1NTV4</accession>
<dbReference type="SUPFAM" id="SSF49401">
    <property type="entry name" value="Bacterial adhesins"/>
    <property type="match status" value="1"/>
</dbReference>
<feature type="domain" description="Fimbrial-type adhesion" evidence="2">
    <location>
        <begin position="205"/>
        <end position="342"/>
    </location>
</feature>
<dbReference type="PATRIC" id="fig|360102.15.peg.776"/>
<evidence type="ECO:0000313" key="3">
    <source>
        <dbReference type="EMBL" id="ABG14106.1"/>
    </source>
</evidence>
<dbReference type="Gene3D" id="2.60.40.1090">
    <property type="entry name" value="Fimbrial-type adhesion domain"/>
    <property type="match status" value="1"/>
</dbReference>
<organism evidence="3 4">
    <name type="scientific">Yersinia pestis bv. Antiqua (strain Antiqua)</name>
    <dbReference type="NCBI Taxonomy" id="360102"/>
    <lineage>
        <taxon>Bacteria</taxon>
        <taxon>Pseudomonadati</taxon>
        <taxon>Pseudomonadota</taxon>
        <taxon>Gammaproteobacteria</taxon>
        <taxon>Enterobacterales</taxon>
        <taxon>Yersiniaceae</taxon>
        <taxon>Yersinia</taxon>
    </lineage>
</organism>
<feature type="chain" id="PRO_5010416325" evidence="1">
    <location>
        <begin position="21"/>
        <end position="343"/>
    </location>
</feature>
<dbReference type="InterPro" id="IPR036937">
    <property type="entry name" value="Adhesion_dom_fimbrial_sf"/>
</dbReference>
<dbReference type="GO" id="GO:0009289">
    <property type="term" value="C:pilus"/>
    <property type="evidence" value="ECO:0007669"/>
    <property type="project" value="InterPro"/>
</dbReference>
<dbReference type="Pfam" id="PF00419">
    <property type="entry name" value="Fimbrial"/>
    <property type="match status" value="1"/>
</dbReference>
<sequence precursor="true">MTRKLFILVFGAAISGQVNASCTLHLVSNSESVAGVMPLTFPISSFTFTIDADAPNDSTVPILEKVAQPQGLAVIYYCTSVDRYGKNVGPVLGQDLGNGLFATNIDGIAIKPAWNNGAAYGYFNSSGIMPAFEREGVPTEEGFWTYPATSHFRFELYKIKDTLNLTDTNGERVLPGGTIAYTWATNNSLANYAQRLEIGEIKVISTPSCTFDGPQKVDFGIVTSSNLNNGGIERDLDFNITCKTDYGHYSATAAIFTQTSSADNNYIKVKDSQNQEDRLLIKISDTNGQQMKVNGSTTEQQVNIASGVPAEFKWKAKLEAAPAANKPAIGNFSAMAEIILQIK</sequence>
<dbReference type="GO" id="GO:0007155">
    <property type="term" value="P:cell adhesion"/>
    <property type="evidence" value="ECO:0007669"/>
    <property type="project" value="InterPro"/>
</dbReference>
<dbReference type="HOGENOM" id="CLU_905990_0_0_6"/>
<dbReference type="KEGG" id="ypa:YPA_2141"/>
<dbReference type="AlphaFoldDB" id="A0A0E1NTV4"/>
<protein>
    <submittedName>
        <fullName evidence="3">Putative fimbrial protein</fullName>
    </submittedName>
</protein>
<dbReference type="InterPro" id="IPR008966">
    <property type="entry name" value="Adhesion_dom_sf"/>
</dbReference>
<reference evidence="3 4" key="1">
    <citation type="journal article" date="2006" name="J. Bacteriol.">
        <title>Complete genome sequence of Yersinia pestis strains Antiqua and Nepal516: evidence of gene reduction in an emerging pathogen.</title>
        <authorList>
            <person name="Chain P.S."/>
            <person name="Hu P."/>
            <person name="Malfatti S.A."/>
            <person name="Radnedge L."/>
            <person name="Larimer F."/>
            <person name="Vergez L.M."/>
            <person name="Worsham P."/>
            <person name="Chu M.C."/>
            <person name="Andersen G.L."/>
        </authorList>
    </citation>
    <scope>NUCLEOTIDE SEQUENCE [LARGE SCALE GENOMIC DNA]</scope>
    <source>
        <strain evidence="3 4">Antiqua</strain>
    </source>
</reference>
<dbReference type="GeneID" id="57975752"/>
<name>A0A0E1NTV4_YERPA</name>
<evidence type="ECO:0000313" key="4">
    <source>
        <dbReference type="Proteomes" id="UP000001971"/>
    </source>
</evidence>
<gene>
    <name evidence="3" type="ordered locus">YPA_2141</name>
</gene>
<proteinExistence type="predicted"/>
<dbReference type="Gene3D" id="2.60.40.3310">
    <property type="match status" value="1"/>
</dbReference>
<evidence type="ECO:0000256" key="1">
    <source>
        <dbReference type="SAM" id="SignalP"/>
    </source>
</evidence>
<feature type="signal peptide" evidence="1">
    <location>
        <begin position="1"/>
        <end position="20"/>
    </location>
</feature>
<dbReference type="Proteomes" id="UP000001971">
    <property type="component" value="Chromosome"/>
</dbReference>
<dbReference type="EMBL" id="CP000308">
    <property type="protein sequence ID" value="ABG14106.1"/>
    <property type="molecule type" value="Genomic_DNA"/>
</dbReference>
<keyword evidence="1" id="KW-0732">Signal</keyword>
<evidence type="ECO:0000259" key="2">
    <source>
        <dbReference type="Pfam" id="PF00419"/>
    </source>
</evidence>